<organism evidence="5 6">
    <name type="scientific">Lactarius akahatsu</name>
    <dbReference type="NCBI Taxonomy" id="416441"/>
    <lineage>
        <taxon>Eukaryota</taxon>
        <taxon>Fungi</taxon>
        <taxon>Dikarya</taxon>
        <taxon>Basidiomycota</taxon>
        <taxon>Agaricomycotina</taxon>
        <taxon>Agaricomycetes</taxon>
        <taxon>Russulales</taxon>
        <taxon>Russulaceae</taxon>
        <taxon>Lactarius</taxon>
    </lineage>
</organism>
<evidence type="ECO:0000256" key="2">
    <source>
        <dbReference type="ARBA" id="ARBA00023242"/>
    </source>
</evidence>
<accession>A0AAD4LQJ0</accession>
<dbReference type="GO" id="GO:0046982">
    <property type="term" value="F:protein heterodimerization activity"/>
    <property type="evidence" value="ECO:0007669"/>
    <property type="project" value="InterPro"/>
</dbReference>
<dbReference type="AlphaFoldDB" id="A0AAD4LQJ0"/>
<comment type="caution">
    <text evidence="5">The sequence shown here is derived from an EMBL/GenBank/DDBJ whole genome shotgun (WGS) entry which is preliminary data.</text>
</comment>
<sequence>MDPIYLDGSPASVPYDQIEIDDDDEEDQLASDVDEQPQITRVPDGEELEPDPDDEDAHEGGQTQATTANGKRKHQRKSGERVPGHTIVPVNRLENILRADGESGPMSKEAQFALSIATEEFIKRFTKAGHQLASAEKRNIISYRDMATIAAQNSSLKFLEDVVPLPIPLSLAFERHALKEKELVDEDPALSAHPVQKPTLLVSAPPHPVSSATTPTTTTATESPGPMSSSAPSRPKSKPRASNGRASGARSKEKSKEHANGTAIPPSDSEHKPRARRSSRRSEPQSSDNPAPTEPPPPSHLHPSDVQPHWEEPPPPRSVHTNPQPWLAGPASGFLDVHVPEGPFGATGRTIYSQR</sequence>
<proteinExistence type="predicted"/>
<evidence type="ECO:0000256" key="1">
    <source>
        <dbReference type="ARBA" id="ARBA00004123"/>
    </source>
</evidence>
<evidence type="ECO:0000313" key="5">
    <source>
        <dbReference type="EMBL" id="KAH8998579.1"/>
    </source>
</evidence>
<gene>
    <name evidence="5" type="ORF">EDB92DRAFT_2111672</name>
</gene>
<dbReference type="GO" id="GO:0008623">
    <property type="term" value="C:CHRAC"/>
    <property type="evidence" value="ECO:0007669"/>
    <property type="project" value="TreeGrafter"/>
</dbReference>
<feature type="compositionally biased region" description="Low complexity" evidence="3">
    <location>
        <begin position="209"/>
        <end position="234"/>
    </location>
</feature>
<reference evidence="5" key="1">
    <citation type="submission" date="2022-01" db="EMBL/GenBank/DDBJ databases">
        <title>Comparative genomics reveals a dynamic genome evolution in the ectomycorrhizal milk-cap (Lactarius) mushrooms.</title>
        <authorList>
            <consortium name="DOE Joint Genome Institute"/>
            <person name="Lebreton A."/>
            <person name="Tang N."/>
            <person name="Kuo A."/>
            <person name="LaButti K."/>
            <person name="Drula E."/>
            <person name="Barry K."/>
            <person name="Clum A."/>
            <person name="Lipzen A."/>
            <person name="Mousain D."/>
            <person name="Ng V."/>
            <person name="Wang R."/>
            <person name="Wang X."/>
            <person name="Dai Y."/>
            <person name="Henrissat B."/>
            <person name="Grigoriev I.V."/>
            <person name="Guerin-Laguette A."/>
            <person name="Yu F."/>
            <person name="Martin F.M."/>
        </authorList>
    </citation>
    <scope>NUCLEOTIDE SEQUENCE</scope>
    <source>
        <strain evidence="5">QP</strain>
    </source>
</reference>
<comment type="subcellular location">
    <subcellularLocation>
        <location evidence="1">Nucleus</location>
    </subcellularLocation>
</comment>
<feature type="domain" description="Transcription factor CBF/NF-Y/archaeal histone" evidence="4">
    <location>
        <begin position="88"/>
        <end position="147"/>
    </location>
</feature>
<dbReference type="Gene3D" id="1.10.20.10">
    <property type="entry name" value="Histone, subunit A"/>
    <property type="match status" value="1"/>
</dbReference>
<evidence type="ECO:0000256" key="3">
    <source>
        <dbReference type="SAM" id="MobiDB-lite"/>
    </source>
</evidence>
<feature type="region of interest" description="Disordered" evidence="3">
    <location>
        <begin position="199"/>
        <end position="355"/>
    </location>
</feature>
<feature type="region of interest" description="Disordered" evidence="3">
    <location>
        <begin position="21"/>
        <end position="86"/>
    </location>
</feature>
<evidence type="ECO:0000259" key="4">
    <source>
        <dbReference type="Pfam" id="PF00808"/>
    </source>
</evidence>
<keyword evidence="2" id="KW-0539">Nucleus</keyword>
<feature type="compositionally biased region" description="Basic and acidic residues" evidence="3">
    <location>
        <begin position="250"/>
        <end position="259"/>
    </location>
</feature>
<dbReference type="Proteomes" id="UP001201163">
    <property type="component" value="Unassembled WGS sequence"/>
</dbReference>
<feature type="compositionally biased region" description="Acidic residues" evidence="3">
    <location>
        <begin position="21"/>
        <end position="35"/>
    </location>
</feature>
<dbReference type="SUPFAM" id="SSF47113">
    <property type="entry name" value="Histone-fold"/>
    <property type="match status" value="1"/>
</dbReference>
<dbReference type="InterPro" id="IPR009072">
    <property type="entry name" value="Histone-fold"/>
</dbReference>
<dbReference type="Pfam" id="PF00808">
    <property type="entry name" value="CBFD_NFYB_HMF"/>
    <property type="match status" value="1"/>
</dbReference>
<keyword evidence="6" id="KW-1185">Reference proteome</keyword>
<name>A0AAD4LQJ0_9AGAM</name>
<dbReference type="PANTHER" id="PTHR10252:SF54">
    <property type="entry name" value="CHROMATIN ACCESSIBILITY COMPLEX PROTEIN 1"/>
    <property type="match status" value="1"/>
</dbReference>
<dbReference type="InterPro" id="IPR003958">
    <property type="entry name" value="CBFA_NFYB_domain"/>
</dbReference>
<dbReference type="PANTHER" id="PTHR10252">
    <property type="entry name" value="HISTONE-LIKE TRANSCRIPTION FACTOR CCAAT-RELATED"/>
    <property type="match status" value="1"/>
</dbReference>
<dbReference type="CDD" id="cd23645">
    <property type="entry name" value="HFD_Dpb3-like"/>
    <property type="match status" value="1"/>
</dbReference>
<dbReference type="EMBL" id="JAKELL010000005">
    <property type="protein sequence ID" value="KAH8998579.1"/>
    <property type="molecule type" value="Genomic_DNA"/>
</dbReference>
<evidence type="ECO:0000313" key="6">
    <source>
        <dbReference type="Proteomes" id="UP001201163"/>
    </source>
</evidence>
<protein>
    <recommendedName>
        <fullName evidence="4">Transcription factor CBF/NF-Y/archaeal histone domain-containing protein</fullName>
    </recommendedName>
</protein>
<dbReference type="InterPro" id="IPR050568">
    <property type="entry name" value="Transcr_DNA_Rep_Reg"/>
</dbReference>
<feature type="compositionally biased region" description="Acidic residues" evidence="3">
    <location>
        <begin position="45"/>
        <end position="57"/>
    </location>
</feature>
<dbReference type="GO" id="GO:0006261">
    <property type="term" value="P:DNA-templated DNA replication"/>
    <property type="evidence" value="ECO:0007669"/>
    <property type="project" value="TreeGrafter"/>
</dbReference>